<organism evidence="1 2">
    <name type="scientific">Photobacterium aphoticum</name>
    <dbReference type="NCBI Taxonomy" id="754436"/>
    <lineage>
        <taxon>Bacteria</taxon>
        <taxon>Pseudomonadati</taxon>
        <taxon>Pseudomonadota</taxon>
        <taxon>Gammaproteobacteria</taxon>
        <taxon>Vibrionales</taxon>
        <taxon>Vibrionaceae</taxon>
        <taxon>Photobacterium</taxon>
    </lineage>
</organism>
<evidence type="ECO:0000313" key="2">
    <source>
        <dbReference type="Proteomes" id="UP000029227"/>
    </source>
</evidence>
<gene>
    <name evidence="1" type="ORF">JCM19237_2782</name>
</gene>
<dbReference type="AlphaFoldDB" id="A0A090QU23"/>
<dbReference type="EMBL" id="BBMN01000012">
    <property type="protein sequence ID" value="GAL06685.1"/>
    <property type="molecule type" value="Genomic_DNA"/>
</dbReference>
<dbReference type="InterPro" id="IPR046219">
    <property type="entry name" value="DUF6252"/>
</dbReference>
<dbReference type="STRING" id="754436.JCM19237_2782"/>
<evidence type="ECO:0000313" key="1">
    <source>
        <dbReference type="EMBL" id="GAL06685.1"/>
    </source>
</evidence>
<protein>
    <submittedName>
        <fullName evidence="1">Uncharacterized protein</fullName>
    </submittedName>
</protein>
<proteinExistence type="predicted"/>
<dbReference type="Pfam" id="PF19765">
    <property type="entry name" value="DUF6252"/>
    <property type="match status" value="1"/>
</dbReference>
<reference evidence="1 2" key="1">
    <citation type="journal article" date="2014" name="Genome Announc.">
        <title>Draft Genome Sequences of Two Vibrionaceae Species, Vibrio ponticus C121 and Photobacterium aphoticum C119, Isolated as Coral Reef Microbiota.</title>
        <authorList>
            <person name="Al-saari N."/>
            <person name="Meirelles P.M."/>
            <person name="Mino S."/>
            <person name="Suda W."/>
            <person name="Oshima K."/>
            <person name="Hattori M."/>
            <person name="Ohkuma M."/>
            <person name="Thompson F.L."/>
            <person name="Gomez-Gil B."/>
            <person name="Sawabe T."/>
            <person name="Sawabe T."/>
        </authorList>
    </citation>
    <scope>NUCLEOTIDE SEQUENCE [LARGE SCALE GENOMIC DNA]</scope>
    <source>
        <strain evidence="1 2">JCM 19237</strain>
    </source>
</reference>
<accession>A0A090QU23</accession>
<name>A0A090QU23_9GAMM</name>
<comment type="caution">
    <text evidence="1">The sequence shown here is derived from an EMBL/GenBank/DDBJ whole genome shotgun (WGS) entry which is preliminary data.</text>
</comment>
<dbReference type="Proteomes" id="UP000029227">
    <property type="component" value="Unassembled WGS sequence"/>
</dbReference>
<sequence>MSADIDGKSWDAEIIIFTSPSGHLIVNGFSDDGTAIKLVIDNYNGEGSYNFVPSDFNTFANWQDIDNSFFTYLAGSGVLEVTSDKEGEFGRQVSGTFNFTANNVNQGTITVNVTNGEFAADLLENQ</sequence>